<dbReference type="Gene3D" id="3.40.630.30">
    <property type="match status" value="1"/>
</dbReference>
<dbReference type="CDD" id="cd04301">
    <property type="entry name" value="NAT_SF"/>
    <property type="match status" value="1"/>
</dbReference>
<name>A0A558EZB0_9RHOO</name>
<dbReference type="PROSITE" id="PS51186">
    <property type="entry name" value="GNAT"/>
    <property type="match status" value="1"/>
</dbReference>
<dbReference type="InterPro" id="IPR000182">
    <property type="entry name" value="GNAT_dom"/>
</dbReference>
<feature type="domain" description="N-acetyltransferase" evidence="1">
    <location>
        <begin position="12"/>
        <end position="165"/>
    </location>
</feature>
<evidence type="ECO:0000259" key="1">
    <source>
        <dbReference type="PROSITE" id="PS51186"/>
    </source>
</evidence>
<proteinExistence type="predicted"/>
<dbReference type="Proteomes" id="UP000319502">
    <property type="component" value="Unassembled WGS sequence"/>
</dbReference>
<accession>A0A558EZB0</accession>
<organism evidence="2 3">
    <name type="scientific">Denitromonas halophila</name>
    <dbReference type="NCBI Taxonomy" id="1629404"/>
    <lineage>
        <taxon>Bacteria</taxon>
        <taxon>Pseudomonadati</taxon>
        <taxon>Pseudomonadota</taxon>
        <taxon>Betaproteobacteria</taxon>
        <taxon>Rhodocyclales</taxon>
        <taxon>Zoogloeaceae</taxon>
        <taxon>Denitromonas</taxon>
    </lineage>
</organism>
<gene>
    <name evidence="2" type="ORF">FHP91_12895</name>
</gene>
<sequence length="165" mass="17772">MPRMTPSTTDKLALRAIDAADDAFVFEVFSATRAAPFRQAGLPESVIGPLLEQQYRAQQSQYRAQFPGADFDLVMVDGVAVGYVYALRGLSHFALIDVALLPAHCGQGIGSRVVGALIAEADAAGLCLSAHVAKGGRAWRLWQRLGFEVVGDDGVYLAIERRPVR</sequence>
<dbReference type="InterPro" id="IPR016181">
    <property type="entry name" value="Acyl_CoA_acyltransferase"/>
</dbReference>
<comment type="caution">
    <text evidence="2">The sequence shown here is derived from an EMBL/GenBank/DDBJ whole genome shotgun (WGS) entry which is preliminary data.</text>
</comment>
<dbReference type="OrthoDB" id="5525374at2"/>
<reference evidence="2 3" key="1">
    <citation type="submission" date="2019-07" db="EMBL/GenBank/DDBJ databases">
        <title>The pathways for chlorine oxyanion respiration interact through the shared metabolite chlorate.</title>
        <authorList>
            <person name="Barnum T.P."/>
            <person name="Cheng Y."/>
            <person name="Hill K.A."/>
            <person name="Lucas L.N."/>
            <person name="Carlson H.K."/>
            <person name="Coates J.D."/>
        </authorList>
    </citation>
    <scope>NUCLEOTIDE SEQUENCE [LARGE SCALE GENOMIC DNA]</scope>
    <source>
        <strain evidence="2 3">SFB-3</strain>
    </source>
</reference>
<keyword evidence="2" id="KW-0808">Transferase</keyword>
<dbReference type="GO" id="GO:0016747">
    <property type="term" value="F:acyltransferase activity, transferring groups other than amino-acyl groups"/>
    <property type="evidence" value="ECO:0007669"/>
    <property type="project" value="InterPro"/>
</dbReference>
<dbReference type="SUPFAM" id="SSF55729">
    <property type="entry name" value="Acyl-CoA N-acyltransferases (Nat)"/>
    <property type="match status" value="1"/>
</dbReference>
<dbReference type="AlphaFoldDB" id="A0A558EZB0"/>
<evidence type="ECO:0000313" key="2">
    <source>
        <dbReference type="EMBL" id="TVO54759.1"/>
    </source>
</evidence>
<evidence type="ECO:0000313" key="3">
    <source>
        <dbReference type="Proteomes" id="UP000319502"/>
    </source>
</evidence>
<protein>
    <submittedName>
        <fullName evidence="2">GNAT family N-acetyltransferase</fullName>
    </submittedName>
</protein>
<dbReference type="Pfam" id="PF00583">
    <property type="entry name" value="Acetyltransf_1"/>
    <property type="match status" value="1"/>
</dbReference>
<dbReference type="EMBL" id="VMNK01000012">
    <property type="protein sequence ID" value="TVO54759.1"/>
    <property type="molecule type" value="Genomic_DNA"/>
</dbReference>
<keyword evidence="3" id="KW-1185">Reference proteome</keyword>